<dbReference type="InterPro" id="IPR056739">
    <property type="entry name" value="NfeD_membrane"/>
</dbReference>
<evidence type="ECO:0000256" key="2">
    <source>
        <dbReference type="ARBA" id="ARBA00022692"/>
    </source>
</evidence>
<proteinExistence type="predicted"/>
<evidence type="ECO:0000256" key="6">
    <source>
        <dbReference type="SAM" id="Phobius"/>
    </source>
</evidence>
<evidence type="ECO:0000256" key="5">
    <source>
        <dbReference type="SAM" id="MobiDB-lite"/>
    </source>
</evidence>
<comment type="caution">
    <text evidence="9">The sequence shown here is derived from an EMBL/GenBank/DDBJ whole genome shotgun (WGS) entry which is preliminary data.</text>
</comment>
<evidence type="ECO:0000313" key="9">
    <source>
        <dbReference type="EMBL" id="HGT40079.1"/>
    </source>
</evidence>
<gene>
    <name evidence="9" type="ORF">ENS64_12580</name>
</gene>
<feature type="transmembrane region" description="Helical" evidence="6">
    <location>
        <begin position="141"/>
        <end position="163"/>
    </location>
</feature>
<sequence>MAGRSTSPAKWDVGAHSAWYCRPRPIEPGCRPPLRHGKLALCEEHVKRPDAGLGEGMRPVVSLRATVTLIRVKVCAPGSRRAAMDSYGIYAIVLLFLGLAILVTEVFVPSGGMLSVVTTVVLLLSAICAFAAWYQDYPARWWTYCALLVLLIPSTLGGAFYILPKTSVGKKVLLEAPDPADVEPFAEETARLQQLVGHRGQTLTLLNPGGIVLVDGERLHAFTEGLLLEPQTEIEIAEIRGTRVLVRPVDRTEPRAGVAEPPRPDRIDFEVPGE</sequence>
<dbReference type="SUPFAM" id="SSF141322">
    <property type="entry name" value="NfeD domain-like"/>
    <property type="match status" value="1"/>
</dbReference>
<dbReference type="Gene3D" id="2.40.50.140">
    <property type="entry name" value="Nucleic acid-binding proteins"/>
    <property type="match status" value="1"/>
</dbReference>
<dbReference type="AlphaFoldDB" id="A0A7C4LNM7"/>
<dbReference type="PANTHER" id="PTHR33507">
    <property type="entry name" value="INNER MEMBRANE PROTEIN YBBJ"/>
    <property type="match status" value="1"/>
</dbReference>
<keyword evidence="4 6" id="KW-0472">Membrane</keyword>
<dbReference type="Pfam" id="PF01957">
    <property type="entry name" value="NfeD"/>
    <property type="match status" value="1"/>
</dbReference>
<accession>A0A7C4LNM7</accession>
<evidence type="ECO:0000256" key="3">
    <source>
        <dbReference type="ARBA" id="ARBA00022989"/>
    </source>
</evidence>
<feature type="region of interest" description="Disordered" evidence="5">
    <location>
        <begin position="253"/>
        <end position="274"/>
    </location>
</feature>
<keyword evidence="2 6" id="KW-0812">Transmembrane</keyword>
<evidence type="ECO:0000259" key="8">
    <source>
        <dbReference type="Pfam" id="PF24961"/>
    </source>
</evidence>
<evidence type="ECO:0000256" key="1">
    <source>
        <dbReference type="ARBA" id="ARBA00004141"/>
    </source>
</evidence>
<feature type="domain" description="NfeD-like C-terminal" evidence="7">
    <location>
        <begin position="193"/>
        <end position="248"/>
    </location>
</feature>
<keyword evidence="3 6" id="KW-1133">Transmembrane helix</keyword>
<dbReference type="InterPro" id="IPR012340">
    <property type="entry name" value="NA-bd_OB-fold"/>
</dbReference>
<feature type="transmembrane region" description="Helical" evidence="6">
    <location>
        <begin position="87"/>
        <end position="108"/>
    </location>
</feature>
<dbReference type="InterPro" id="IPR052165">
    <property type="entry name" value="Membrane_assoc_protease"/>
</dbReference>
<name>A0A7C4LNM7_9PLAN</name>
<comment type="subcellular location">
    <subcellularLocation>
        <location evidence="1">Membrane</location>
        <topology evidence="1">Multi-pass membrane protein</topology>
    </subcellularLocation>
</comment>
<dbReference type="PANTHER" id="PTHR33507:SF3">
    <property type="entry name" value="INNER MEMBRANE PROTEIN YBBJ"/>
    <property type="match status" value="1"/>
</dbReference>
<dbReference type="Pfam" id="PF24961">
    <property type="entry name" value="NfeD_membrane"/>
    <property type="match status" value="1"/>
</dbReference>
<feature type="compositionally biased region" description="Basic and acidic residues" evidence="5">
    <location>
        <begin position="262"/>
        <end position="274"/>
    </location>
</feature>
<feature type="domain" description="NfeD integral membrane" evidence="8">
    <location>
        <begin position="88"/>
        <end position="151"/>
    </location>
</feature>
<protein>
    <submittedName>
        <fullName evidence="9">Uncharacterized protein</fullName>
    </submittedName>
</protein>
<evidence type="ECO:0000256" key="4">
    <source>
        <dbReference type="ARBA" id="ARBA00023136"/>
    </source>
</evidence>
<evidence type="ECO:0000259" key="7">
    <source>
        <dbReference type="Pfam" id="PF01957"/>
    </source>
</evidence>
<feature type="transmembrane region" description="Helical" evidence="6">
    <location>
        <begin position="114"/>
        <end position="134"/>
    </location>
</feature>
<dbReference type="GO" id="GO:0005886">
    <property type="term" value="C:plasma membrane"/>
    <property type="evidence" value="ECO:0007669"/>
    <property type="project" value="TreeGrafter"/>
</dbReference>
<reference evidence="9" key="1">
    <citation type="journal article" date="2020" name="mSystems">
        <title>Genome- and Community-Level Interaction Insights into Carbon Utilization and Element Cycling Functions of Hydrothermarchaeota in Hydrothermal Sediment.</title>
        <authorList>
            <person name="Zhou Z."/>
            <person name="Liu Y."/>
            <person name="Xu W."/>
            <person name="Pan J."/>
            <person name="Luo Z.H."/>
            <person name="Li M."/>
        </authorList>
    </citation>
    <scope>NUCLEOTIDE SEQUENCE [LARGE SCALE GENOMIC DNA]</scope>
    <source>
        <strain evidence="9">SpSt-508</strain>
    </source>
</reference>
<dbReference type="EMBL" id="DSVQ01000016">
    <property type="protein sequence ID" value="HGT40079.1"/>
    <property type="molecule type" value="Genomic_DNA"/>
</dbReference>
<dbReference type="InterPro" id="IPR002810">
    <property type="entry name" value="NfeD-like_C"/>
</dbReference>
<organism evidence="9">
    <name type="scientific">Schlesneria paludicola</name>
    <dbReference type="NCBI Taxonomy" id="360056"/>
    <lineage>
        <taxon>Bacteria</taxon>
        <taxon>Pseudomonadati</taxon>
        <taxon>Planctomycetota</taxon>
        <taxon>Planctomycetia</taxon>
        <taxon>Planctomycetales</taxon>
        <taxon>Planctomycetaceae</taxon>
        <taxon>Schlesneria</taxon>
    </lineage>
</organism>